<dbReference type="CDD" id="cd09272">
    <property type="entry name" value="RNase_HI_RT_Ty1"/>
    <property type="match status" value="1"/>
</dbReference>
<evidence type="ECO:0000256" key="1">
    <source>
        <dbReference type="SAM" id="MobiDB-lite"/>
    </source>
</evidence>
<dbReference type="PANTHER" id="PTHR11439:SF483">
    <property type="entry name" value="PEPTIDE SYNTHASE GLIP-LIKE, PUTATIVE (AFU_ORTHOLOGUE AFUA_3G12920)-RELATED"/>
    <property type="match status" value="1"/>
</dbReference>
<comment type="caution">
    <text evidence="4">The sequence shown here is derived from an EMBL/GenBank/DDBJ whole genome shotgun (WGS) entry which is preliminary data.</text>
</comment>
<dbReference type="SUPFAM" id="SSF56672">
    <property type="entry name" value="DNA/RNA polymerases"/>
    <property type="match status" value="1"/>
</dbReference>
<feature type="compositionally biased region" description="Low complexity" evidence="1">
    <location>
        <begin position="145"/>
        <end position="156"/>
    </location>
</feature>
<feature type="region of interest" description="Disordered" evidence="1">
    <location>
        <begin position="131"/>
        <end position="169"/>
    </location>
</feature>
<keyword evidence="4" id="KW-0418">Kinase</keyword>
<feature type="domain" description="Retroviral polymerase SH3-like" evidence="3">
    <location>
        <begin position="49"/>
        <end position="112"/>
    </location>
</feature>
<dbReference type="InterPro" id="IPR013103">
    <property type="entry name" value="RVT_2"/>
</dbReference>
<feature type="domain" description="Reverse transcriptase Ty1/copia-type" evidence="2">
    <location>
        <begin position="216"/>
        <end position="320"/>
    </location>
</feature>
<dbReference type="PANTHER" id="PTHR11439">
    <property type="entry name" value="GAG-POL-RELATED RETROTRANSPOSON"/>
    <property type="match status" value="1"/>
</dbReference>
<accession>A0A9N7MIE5</accession>
<keyword evidence="5" id="KW-1185">Reference proteome</keyword>
<evidence type="ECO:0000259" key="2">
    <source>
        <dbReference type="Pfam" id="PF07727"/>
    </source>
</evidence>
<dbReference type="InterPro" id="IPR057670">
    <property type="entry name" value="SH3_retrovirus"/>
</dbReference>
<dbReference type="Pfam" id="PF25597">
    <property type="entry name" value="SH3_retrovirus"/>
    <property type="match status" value="1"/>
</dbReference>
<dbReference type="InterPro" id="IPR012337">
    <property type="entry name" value="RNaseH-like_sf"/>
</dbReference>
<evidence type="ECO:0000313" key="4">
    <source>
        <dbReference type="EMBL" id="CAA0806487.1"/>
    </source>
</evidence>
<dbReference type="InterPro" id="IPR043502">
    <property type="entry name" value="DNA/RNA_pol_sf"/>
</dbReference>
<proteinExistence type="predicted"/>
<evidence type="ECO:0000259" key="3">
    <source>
        <dbReference type="Pfam" id="PF25597"/>
    </source>
</evidence>
<dbReference type="AlphaFoldDB" id="A0A9N7MIE5"/>
<dbReference type="Pfam" id="PF07727">
    <property type="entry name" value="RVT_2"/>
    <property type="match status" value="1"/>
</dbReference>
<evidence type="ECO:0000313" key="5">
    <source>
        <dbReference type="Proteomes" id="UP001153555"/>
    </source>
</evidence>
<sequence length="529" mass="60814">MPKEFWAEAVYTAVYLLNRCPTKVVQNKTPIEAWSGRKPSAQHLRVFGSICYVHIPKEKRQKLEEKSEKGIFLGYASQSIGYRIYSLKTGKLIISRDVEFDENAAWNWKKKKVEYQNIMVPTRWRQNTIPEEHEAEGSQSPPAPQTSSPRTTTPSTDEQSSSESPPRKVRTLREIYETCNFVTMEPESFEIAVKEKEWVKAMEEEIRMIEKNKTWDYEFKRSEIEPTLYIQTQGNDNKLIVSLYVDDLIYTGNNEEMIKELKEDMMKTFEMTDLGKMSYFLGIEVTQEENGIFILQRKYTDNLLKRFKMDGCKPVATPMVANEKFTKEDGTPNADASTYRSLIGSLLYLTATRPDIMYATSLLSRFMQSPSQVHYGAAKRILRYLQGTKDYGIQYEYNEDSRLIGYTDSDWAGSVDDMKSTSGYTFSLGSGIFSWSSKKQDCVAQSSAEAEYVATALTTSQAIWLRRILGYMGEYQESPTEIFCDNKSAITMAKNPAVRRFCVYWAARLLMLIVFRAFSFSVCENSVEG</sequence>
<dbReference type="GO" id="GO:0016301">
    <property type="term" value="F:kinase activity"/>
    <property type="evidence" value="ECO:0007669"/>
    <property type="project" value="UniProtKB-KW"/>
</dbReference>
<dbReference type="EMBL" id="CACSLK010000984">
    <property type="protein sequence ID" value="CAA0806487.1"/>
    <property type="molecule type" value="Genomic_DNA"/>
</dbReference>
<reference evidence="4" key="1">
    <citation type="submission" date="2019-12" db="EMBL/GenBank/DDBJ databases">
        <authorList>
            <person name="Scholes J."/>
        </authorList>
    </citation>
    <scope>NUCLEOTIDE SEQUENCE</scope>
</reference>
<dbReference type="Proteomes" id="UP001153555">
    <property type="component" value="Unassembled WGS sequence"/>
</dbReference>
<keyword evidence="4" id="KW-0808">Transferase</keyword>
<dbReference type="SUPFAM" id="SSF53098">
    <property type="entry name" value="Ribonuclease H-like"/>
    <property type="match status" value="1"/>
</dbReference>
<protein>
    <submittedName>
        <fullName evidence="4">Cysteine-rich RLK (RECEPTOR-like protein kinase) 8</fullName>
    </submittedName>
</protein>
<organism evidence="4 5">
    <name type="scientific">Striga hermonthica</name>
    <name type="common">Purple witchweed</name>
    <name type="synonym">Buchnera hermonthica</name>
    <dbReference type="NCBI Taxonomy" id="68872"/>
    <lineage>
        <taxon>Eukaryota</taxon>
        <taxon>Viridiplantae</taxon>
        <taxon>Streptophyta</taxon>
        <taxon>Embryophyta</taxon>
        <taxon>Tracheophyta</taxon>
        <taxon>Spermatophyta</taxon>
        <taxon>Magnoliopsida</taxon>
        <taxon>eudicotyledons</taxon>
        <taxon>Gunneridae</taxon>
        <taxon>Pentapetalae</taxon>
        <taxon>asterids</taxon>
        <taxon>lamiids</taxon>
        <taxon>Lamiales</taxon>
        <taxon>Orobanchaceae</taxon>
        <taxon>Buchnereae</taxon>
        <taxon>Striga</taxon>
    </lineage>
</organism>
<gene>
    <name evidence="4" type="ORF">SHERM_09376</name>
</gene>
<dbReference type="OrthoDB" id="411615at2759"/>
<name>A0A9N7MIE5_STRHE</name>